<dbReference type="PATRIC" id="fig|999415.3.peg.222"/>
<dbReference type="Gene3D" id="3.30.460.10">
    <property type="entry name" value="Beta Polymerase, domain 2"/>
    <property type="match status" value="1"/>
</dbReference>
<name>M2NGS9_9FIRM</name>
<dbReference type="SUPFAM" id="SSF81301">
    <property type="entry name" value="Nucleotidyltransferase"/>
    <property type="match status" value="1"/>
</dbReference>
<dbReference type="OrthoDB" id="9801824at2"/>
<comment type="pathway">
    <text evidence="1">Purine metabolism; ppGpp biosynthesis; ppGpp from GTP: step 1/2.</text>
</comment>
<evidence type="ECO:0000259" key="2">
    <source>
        <dbReference type="SMART" id="SM00954"/>
    </source>
</evidence>
<evidence type="ECO:0000313" key="4">
    <source>
        <dbReference type="Proteomes" id="UP000011758"/>
    </source>
</evidence>
<dbReference type="SMART" id="SM00954">
    <property type="entry name" value="RelA_SpoT"/>
    <property type="match status" value="1"/>
</dbReference>
<dbReference type="CDD" id="cd05399">
    <property type="entry name" value="NT_Rel-Spo_like"/>
    <property type="match status" value="1"/>
</dbReference>
<dbReference type="Proteomes" id="UP000011758">
    <property type="component" value="Unassembled WGS sequence"/>
</dbReference>
<dbReference type="BioCyc" id="ECAT999415-HMP:GTTI-229-MONOMER"/>
<dbReference type="STRING" id="999415.HMPREF9943_00220"/>
<proteinExistence type="predicted"/>
<dbReference type="Pfam" id="PF04607">
    <property type="entry name" value="RelA_SpoT"/>
    <property type="match status" value="1"/>
</dbReference>
<dbReference type="RefSeq" id="WP_004801237.1">
    <property type="nucleotide sequence ID" value="NZ_KB446646.1"/>
</dbReference>
<dbReference type="PANTHER" id="PTHR41773">
    <property type="entry name" value="GTP PYROPHOSPHATASE-RELATED"/>
    <property type="match status" value="1"/>
</dbReference>
<dbReference type="Gene3D" id="1.10.287.860">
    <property type="entry name" value="Nucleotidyltransferase"/>
    <property type="match status" value="1"/>
</dbReference>
<keyword evidence="4" id="KW-1185">Reference proteome</keyword>
<dbReference type="eggNOG" id="COG2357">
    <property type="taxonomic scope" value="Bacteria"/>
</dbReference>
<dbReference type="EMBL" id="AGEJ01000005">
    <property type="protein sequence ID" value="EMD17433.1"/>
    <property type="molecule type" value="Genomic_DNA"/>
</dbReference>
<comment type="caution">
    <text evidence="3">The sequence shown here is derived from an EMBL/GenBank/DDBJ whole genome shotgun (WGS) entry which is preliminary data.</text>
</comment>
<dbReference type="AlphaFoldDB" id="M2NGS9"/>
<dbReference type="InterPro" id="IPR043519">
    <property type="entry name" value="NT_sf"/>
</dbReference>
<reference evidence="3 4" key="1">
    <citation type="submission" date="2013-02" db="EMBL/GenBank/DDBJ databases">
        <title>The Genome Sequence of Lactobacillus catenaformis F0143.</title>
        <authorList>
            <consortium name="The Broad Institute Genome Sequencing Platform"/>
            <person name="Earl A."/>
            <person name="Ward D."/>
            <person name="Feldgarden M."/>
            <person name="Gevers D."/>
            <person name="Izard J."/>
            <person name="Blanton J.M."/>
            <person name="Mathney J."/>
            <person name="Dewhirst F.E."/>
            <person name="Young S.K."/>
            <person name="Zeng Q."/>
            <person name="Gargeya S."/>
            <person name="Fitzgerald M."/>
            <person name="Haas B."/>
            <person name="Abouelleil A."/>
            <person name="Alvarado L."/>
            <person name="Arachchi H.M."/>
            <person name="Berlin A."/>
            <person name="Chapman S.B."/>
            <person name="Gearin G."/>
            <person name="Goldberg J."/>
            <person name="Griggs A."/>
            <person name="Gujja S."/>
            <person name="Hansen M."/>
            <person name="Heiman D."/>
            <person name="Howarth C."/>
            <person name="Larimer J."/>
            <person name="Lui A."/>
            <person name="MacDonald P.J.P."/>
            <person name="McCowen C."/>
            <person name="Montmayeur A."/>
            <person name="Murphy C."/>
            <person name="Neiman D."/>
            <person name="Pearson M."/>
            <person name="Priest M."/>
            <person name="Roberts A."/>
            <person name="Saif S."/>
            <person name="Shea T."/>
            <person name="Sisk P."/>
            <person name="Stolte C."/>
            <person name="Sykes S."/>
            <person name="Wortman J."/>
            <person name="Nusbaum C."/>
            <person name="Birren B."/>
        </authorList>
    </citation>
    <scope>NUCLEOTIDE SEQUENCE [LARGE SCALE GENOMIC DNA]</scope>
    <source>
        <strain evidence="3 4">OT 569</strain>
    </source>
</reference>
<protein>
    <recommendedName>
        <fullName evidence="2">RelA/SpoT domain-containing protein</fullName>
    </recommendedName>
</protein>
<organism evidence="3 4">
    <name type="scientific">Eggerthia catenaformis OT 569 = DSM 20559</name>
    <dbReference type="NCBI Taxonomy" id="999415"/>
    <lineage>
        <taxon>Bacteria</taxon>
        <taxon>Bacillati</taxon>
        <taxon>Bacillota</taxon>
        <taxon>Erysipelotrichia</taxon>
        <taxon>Erysipelotrichales</taxon>
        <taxon>Coprobacillaceae</taxon>
        <taxon>Eggerthia</taxon>
    </lineage>
</organism>
<evidence type="ECO:0000256" key="1">
    <source>
        <dbReference type="ARBA" id="ARBA00004976"/>
    </source>
</evidence>
<feature type="domain" description="RelA/SpoT" evidence="2">
    <location>
        <begin position="48"/>
        <end position="174"/>
    </location>
</feature>
<accession>M2NGS9</accession>
<dbReference type="UniPathway" id="UPA00908">
    <property type="reaction ID" value="UER00884"/>
</dbReference>
<dbReference type="InterPro" id="IPR007685">
    <property type="entry name" value="RelA_SpoT"/>
</dbReference>
<gene>
    <name evidence="3" type="ORF">HMPREF9943_00220</name>
</gene>
<dbReference type="GO" id="GO:0015970">
    <property type="term" value="P:guanosine tetraphosphate biosynthetic process"/>
    <property type="evidence" value="ECO:0007669"/>
    <property type="project" value="UniProtKB-UniPathway"/>
</dbReference>
<evidence type="ECO:0000313" key="3">
    <source>
        <dbReference type="EMBL" id="EMD17433.1"/>
    </source>
</evidence>
<sequence length="367" mass="43664">MELLGVTEKILQQYHDNQEMYRNLTHDINDILTRIVSKNNFRISNMAIRIKSEEALKRKIEIKNKYQDIKDVTDVVACRVILLFENDIDRFYKCVKENFDVSEYNDKRKKSYDDRIDFGYNSLHLLIKFTDERCKMIEYSDYKNLVFELQIRTVLQHSWAEIEHGLGYKSQYEIPRDIRRRLTRLSATLELVDEEFVNISKAVDEYNKGLVHTEKVLKTDININSLIKYLYSSNDLLDIIHSAKNEYGLTIEDDTSVMTQTKLIHRMHYMGYTYIHELDEFVNNNIKSIRWLAHQQLSQYERGDHFNSYFIMVWISIVMLMDQGINDPENIFNDEVLESIKKFGESIVNGDVKIIINKSKEDNQLYE</sequence>
<dbReference type="PANTHER" id="PTHR41773:SF1">
    <property type="entry name" value="RELA_SPOT DOMAIN-CONTAINING PROTEIN"/>
    <property type="match status" value="1"/>
</dbReference>